<evidence type="ECO:0000256" key="5">
    <source>
        <dbReference type="ARBA" id="ARBA00022490"/>
    </source>
</evidence>
<evidence type="ECO:0000256" key="15">
    <source>
        <dbReference type="PIRSR" id="PIRSR001365-2"/>
    </source>
</evidence>
<evidence type="ECO:0000256" key="14">
    <source>
        <dbReference type="PIRSR" id="PIRSR001365-1"/>
    </source>
</evidence>
<comment type="subcellular location">
    <subcellularLocation>
        <location evidence="12">Cytoplasm</location>
    </subcellularLocation>
</comment>
<feature type="active site" description="Schiff-base intermediate with substrate" evidence="12 14">
    <location>
        <position position="163"/>
    </location>
</feature>
<keyword evidence="10 12" id="KW-0704">Schiff base</keyword>
<dbReference type="EC" id="4.3.3.7" evidence="4 12"/>
<dbReference type="InterPro" id="IPR005263">
    <property type="entry name" value="DapA"/>
</dbReference>
<comment type="function">
    <text evidence="1 12">Catalyzes the condensation of (S)-aspartate-beta-semialdehyde [(S)-ASA] and pyruvate to 4-hydroxy-tetrahydrodipicolinate (HTPA).</text>
</comment>
<evidence type="ECO:0000256" key="1">
    <source>
        <dbReference type="ARBA" id="ARBA00003294"/>
    </source>
</evidence>
<dbReference type="SUPFAM" id="SSF51569">
    <property type="entry name" value="Aldolase"/>
    <property type="match status" value="1"/>
</dbReference>
<dbReference type="GO" id="GO:0008840">
    <property type="term" value="F:4-hydroxy-tetrahydrodipicolinate synthase activity"/>
    <property type="evidence" value="ECO:0007669"/>
    <property type="project" value="UniProtKB-UniRule"/>
</dbReference>
<dbReference type="NCBIfam" id="TIGR00674">
    <property type="entry name" value="dapA"/>
    <property type="match status" value="1"/>
</dbReference>
<dbReference type="GO" id="GO:0005829">
    <property type="term" value="C:cytosol"/>
    <property type="evidence" value="ECO:0007669"/>
    <property type="project" value="TreeGrafter"/>
</dbReference>
<keyword evidence="9 12" id="KW-0456">Lyase</keyword>
<dbReference type="InterPro" id="IPR013785">
    <property type="entry name" value="Aldolase_TIM"/>
</dbReference>
<organism evidence="16 17">
    <name type="scientific">Leptonema illini</name>
    <dbReference type="NCBI Taxonomy" id="183"/>
    <lineage>
        <taxon>Bacteria</taxon>
        <taxon>Pseudomonadati</taxon>
        <taxon>Spirochaetota</taxon>
        <taxon>Spirochaetia</taxon>
        <taxon>Leptospirales</taxon>
        <taxon>Leptospiraceae</taxon>
        <taxon>Leptonema</taxon>
    </lineage>
</organism>
<comment type="caution">
    <text evidence="12">Was originally thought to be a dihydrodipicolinate synthase (DHDPS), catalyzing the condensation of (S)-aspartate-beta-semialdehyde [(S)-ASA] and pyruvate to dihydrodipicolinate (DHDP). However, it was shown in E.coli that the product of the enzymatic reaction is not dihydrodipicolinate but in fact (4S)-4-hydroxy-2,3,4,5-tetrahydro-(2S)-dipicolinic acid (HTPA), and that the consecutive dehydration reaction leading to DHDP is not spontaneous but catalyzed by DapB.</text>
</comment>
<feature type="binding site" evidence="12 15">
    <location>
        <position position="205"/>
    </location>
    <ligand>
        <name>pyruvate</name>
        <dbReference type="ChEBI" id="CHEBI:15361"/>
    </ligand>
</feature>
<evidence type="ECO:0000256" key="2">
    <source>
        <dbReference type="ARBA" id="ARBA00005120"/>
    </source>
</evidence>
<accession>A0A833H189</accession>
<evidence type="ECO:0000313" key="16">
    <source>
        <dbReference type="EMBL" id="KAB2932373.1"/>
    </source>
</evidence>
<dbReference type="PRINTS" id="PR00146">
    <property type="entry name" value="DHPICSNTHASE"/>
</dbReference>
<comment type="catalytic activity">
    <reaction evidence="11 12">
        <text>L-aspartate 4-semialdehyde + pyruvate = (2S,4S)-4-hydroxy-2,3,4,5-tetrahydrodipicolinate + H2O + H(+)</text>
        <dbReference type="Rhea" id="RHEA:34171"/>
        <dbReference type="ChEBI" id="CHEBI:15361"/>
        <dbReference type="ChEBI" id="CHEBI:15377"/>
        <dbReference type="ChEBI" id="CHEBI:15378"/>
        <dbReference type="ChEBI" id="CHEBI:67139"/>
        <dbReference type="ChEBI" id="CHEBI:537519"/>
        <dbReference type="EC" id="4.3.3.7"/>
    </reaction>
</comment>
<evidence type="ECO:0000256" key="7">
    <source>
        <dbReference type="ARBA" id="ARBA00022915"/>
    </source>
</evidence>
<keyword evidence="7 12" id="KW-0220">Diaminopimelate biosynthesis</keyword>
<gene>
    <name evidence="12" type="primary">dapA</name>
    <name evidence="16" type="ORF">F9K24_10620</name>
</gene>
<dbReference type="Proteomes" id="UP000460298">
    <property type="component" value="Unassembled WGS sequence"/>
</dbReference>
<dbReference type="InterPro" id="IPR002220">
    <property type="entry name" value="DapA-like"/>
</dbReference>
<keyword evidence="6 12" id="KW-0028">Amino-acid biosynthesis</keyword>
<evidence type="ECO:0000256" key="13">
    <source>
        <dbReference type="PIRNR" id="PIRNR001365"/>
    </source>
</evidence>
<comment type="caution">
    <text evidence="16">The sequence shown here is derived from an EMBL/GenBank/DDBJ whole genome shotgun (WGS) entry which is preliminary data.</text>
</comment>
<dbReference type="PANTHER" id="PTHR12128">
    <property type="entry name" value="DIHYDRODIPICOLINATE SYNTHASE"/>
    <property type="match status" value="1"/>
</dbReference>
<evidence type="ECO:0000256" key="9">
    <source>
        <dbReference type="ARBA" id="ARBA00023239"/>
    </source>
</evidence>
<feature type="binding site" evidence="12 15">
    <location>
        <position position="47"/>
    </location>
    <ligand>
        <name>pyruvate</name>
        <dbReference type="ChEBI" id="CHEBI:15361"/>
    </ligand>
</feature>
<evidence type="ECO:0000313" key="17">
    <source>
        <dbReference type="Proteomes" id="UP000460298"/>
    </source>
</evidence>
<reference evidence="16 17" key="1">
    <citation type="submission" date="2019-10" db="EMBL/GenBank/DDBJ databases">
        <title>Extracellular Electron Transfer in a Candidatus Methanoperedens spp. Enrichment Culture.</title>
        <authorList>
            <person name="Berger S."/>
            <person name="Rangel Shaw D."/>
            <person name="Berben T."/>
            <person name="In 'T Zandt M."/>
            <person name="Frank J."/>
            <person name="Reimann J."/>
            <person name="Jetten M.S.M."/>
            <person name="Welte C.U."/>
        </authorList>
    </citation>
    <scope>NUCLEOTIDE SEQUENCE [LARGE SCALE GENOMIC DNA]</scope>
    <source>
        <strain evidence="16">SB12</strain>
    </source>
</reference>
<name>A0A833H189_9LEPT</name>
<evidence type="ECO:0000256" key="3">
    <source>
        <dbReference type="ARBA" id="ARBA00007592"/>
    </source>
</evidence>
<evidence type="ECO:0000256" key="10">
    <source>
        <dbReference type="ARBA" id="ARBA00023270"/>
    </source>
</evidence>
<dbReference type="SMART" id="SM01130">
    <property type="entry name" value="DHDPS"/>
    <property type="match status" value="1"/>
</dbReference>
<evidence type="ECO:0000256" key="4">
    <source>
        <dbReference type="ARBA" id="ARBA00012086"/>
    </source>
</evidence>
<evidence type="ECO:0000256" key="8">
    <source>
        <dbReference type="ARBA" id="ARBA00023154"/>
    </source>
</evidence>
<dbReference type="UniPathway" id="UPA00034">
    <property type="reaction ID" value="UER00017"/>
</dbReference>
<dbReference type="AlphaFoldDB" id="A0A833H189"/>
<dbReference type="EMBL" id="WBUI01000009">
    <property type="protein sequence ID" value="KAB2932373.1"/>
    <property type="molecule type" value="Genomic_DNA"/>
</dbReference>
<dbReference type="GO" id="GO:0009089">
    <property type="term" value="P:lysine biosynthetic process via diaminopimelate"/>
    <property type="evidence" value="ECO:0007669"/>
    <property type="project" value="UniProtKB-UniRule"/>
</dbReference>
<feature type="active site" description="Proton donor/acceptor" evidence="12 14">
    <location>
        <position position="135"/>
    </location>
</feature>
<dbReference type="PANTHER" id="PTHR12128:SF66">
    <property type="entry name" value="4-HYDROXY-2-OXOGLUTARATE ALDOLASE, MITOCHONDRIAL"/>
    <property type="match status" value="1"/>
</dbReference>
<keyword evidence="5 12" id="KW-0963">Cytoplasm</keyword>
<comment type="pathway">
    <text evidence="2 12">Amino-acid biosynthesis; L-lysine biosynthesis via DAP pathway; (S)-tetrahydrodipicolinate from L-aspartate: step 3/4.</text>
</comment>
<keyword evidence="8 12" id="KW-0457">Lysine biosynthesis</keyword>
<feature type="site" description="Part of a proton relay during catalysis" evidence="12">
    <location>
        <position position="46"/>
    </location>
</feature>
<comment type="subunit">
    <text evidence="12">Homotetramer; dimer of dimers.</text>
</comment>
<sequence length="294" mass="31358">MKLEGLYTALITPFTADGSKIDYEAFAKLIERQIAGGVSGVVPCGTTGESPTLSHEEHAELIAQTVKLVNGRVQVIAGTGSNSTTEAIELTEQACKAGVDAVMLVNPYYNKPSQEGLYRHFKAVAERSSKPVVLYNIRGRTAVNVEPETFVRLAEIPNIVSVKEASGDLNQMARIIGLTKGRLALLSGDDNLTPAVIGVGGKGVISVASNLYPKKLSRMVGKYLAGDFTGGNAIFYEMLEFMNALFWETNPVPVKTGAAMLGHCTPAMRLPLVEMPADKAAKFKALLDQIGADA</sequence>
<protein>
    <recommendedName>
        <fullName evidence="4 12">4-hydroxy-tetrahydrodipicolinate synthase</fullName>
        <shortName evidence="12">HTPA synthase</shortName>
        <ecNumber evidence="4 12">4.3.3.7</ecNumber>
    </recommendedName>
</protein>
<dbReference type="InterPro" id="IPR020624">
    <property type="entry name" value="Schiff_base-form_aldolases_CS"/>
</dbReference>
<dbReference type="PROSITE" id="PS00665">
    <property type="entry name" value="DHDPS_1"/>
    <property type="match status" value="1"/>
</dbReference>
<proteinExistence type="inferred from homology"/>
<evidence type="ECO:0000256" key="11">
    <source>
        <dbReference type="ARBA" id="ARBA00047836"/>
    </source>
</evidence>
<dbReference type="HAMAP" id="MF_00418">
    <property type="entry name" value="DapA"/>
    <property type="match status" value="1"/>
</dbReference>
<evidence type="ECO:0000256" key="12">
    <source>
        <dbReference type="HAMAP-Rule" id="MF_00418"/>
    </source>
</evidence>
<dbReference type="Gene3D" id="3.20.20.70">
    <property type="entry name" value="Aldolase class I"/>
    <property type="match status" value="1"/>
</dbReference>
<dbReference type="CDD" id="cd00950">
    <property type="entry name" value="DHDPS"/>
    <property type="match status" value="1"/>
</dbReference>
<dbReference type="Pfam" id="PF00701">
    <property type="entry name" value="DHDPS"/>
    <property type="match status" value="1"/>
</dbReference>
<dbReference type="GO" id="GO:0019877">
    <property type="term" value="P:diaminopimelate biosynthetic process"/>
    <property type="evidence" value="ECO:0007669"/>
    <property type="project" value="UniProtKB-UniRule"/>
</dbReference>
<evidence type="ECO:0000256" key="6">
    <source>
        <dbReference type="ARBA" id="ARBA00022605"/>
    </source>
</evidence>
<comment type="similarity">
    <text evidence="3 12 13">Belongs to the DapA family.</text>
</comment>
<feature type="site" description="Part of a proton relay during catalysis" evidence="12">
    <location>
        <position position="109"/>
    </location>
</feature>
<dbReference type="PIRSF" id="PIRSF001365">
    <property type="entry name" value="DHDPS"/>
    <property type="match status" value="1"/>
</dbReference>